<sequence length="1167" mass="126901">MCQRALRGPGLAVIEEGGCRAEPAEPVGRLLGTRAGRCQASVGSGSLDCERELCNQFYPLHVLGGCPRCCRHGLVVLESIDGSEMCECLGDVPAAGARLAQSCGTWCILGTASLKGFYSGFSCFLDAAASLDRSMTAAATAPAPFAVASDGVVAMKKGAVKEERRCCTESRTVSQRPQLVDHSASVPHPSRHGRLGPRSVLRSEGRKRVRVPIIFLLTDCWSLGLVLTKVIWRLVQSDVILHNLHREIEAVWEEAQGFLLRLGGVGLQLGIEAPGLSTALRSEEYLKAALLMYCYHIALTLRITLAAFPRMRLWLGEVRQQIFDSKYLVPSPATSISTELQNYHRIEDLSDSQAGSRQHVVVAWLEELAHVFLLRYSFHCVWPDSPLWGIRFCGIKPGARPFWKMAPKRSKSVESAKPPKRSKSQEPPKRSKSQEPSRRQPSPAPQRSKLESKGGKPRPTKSVPKPKAAPKATARPATNPKGKLEEILEKARSDTHKRAADVEVRLREALVRKEAQLELAMQKAGDMEQKAVLEQRRAEEAVRRAAFAEGQAEELRQRASRVEELQLEVAHKEARAADAEARAEVLGQMQEKFQRTLPDMVKSIAEGMVLCRGRRDSALCDSAGISGFRGVAAKLELEDSPGSLKSNPATIPLLDAEDGKDSDGKSKTTGLAPDDAASELLKFYGQNDGALKDDRAMDADSAPQRRFTAAITEYEDVGGHVEYCLKVEHCSGISWTTWRRFSDFHHAHEELCSLVDARDLPPGPERSWLPAFTQSLSVEFCEQREQELSRYLQRLLGHSAAAPAPLRSLLGLRRPDTPGSLRVVPKAGVLELEVKPPEAQTFPDDCQRSSKVSELGGPVDGYYIEVVNLDSGGKHRLARDVGASGTLPQKAQVGHLDSGRHLFVVAAYNGAGCSGQVSITVDPALAFASAERAAPPFRSGPGMGQAEPEPRHPAALPAQNASRHGGYVRHVGSQPPLPRETCLPPAPTPLGPSAGPSGRPIPGPLPASRILTETRGKAAVRATADVHRKSPGPEEDEDLMCVVCLASPKTHAFVPCGHRCVCGPCAKELCPDDRGTCPVCRAEAQHVIHIFTCEKCWKAARQVPAQGTHVSEKRRGLPRRQHSGAPAPQGCCAADQCLQARCGRGRCHEEVTRFIRFQTREGSCSLS</sequence>
<dbReference type="Gene3D" id="3.30.1520.10">
    <property type="entry name" value="Phox-like domain"/>
    <property type="match status" value="1"/>
</dbReference>
<dbReference type="OrthoDB" id="425740at2759"/>
<keyword evidence="7" id="KW-1185">Reference proteome</keyword>
<evidence type="ECO:0000313" key="7">
    <source>
        <dbReference type="Proteomes" id="UP000186817"/>
    </source>
</evidence>
<keyword evidence="1" id="KW-0863">Zinc-finger</keyword>
<feature type="domain" description="PX" evidence="5">
    <location>
        <begin position="701"/>
        <end position="817"/>
    </location>
</feature>
<evidence type="ECO:0000259" key="4">
    <source>
        <dbReference type="PROSITE" id="PS50089"/>
    </source>
</evidence>
<reference evidence="6 7" key="1">
    <citation type="submission" date="2016-02" db="EMBL/GenBank/DDBJ databases">
        <title>Genome analysis of coral dinoflagellate symbionts highlights evolutionary adaptations to a symbiotic lifestyle.</title>
        <authorList>
            <person name="Aranda M."/>
            <person name="Li Y."/>
            <person name="Liew Y.J."/>
            <person name="Baumgarten S."/>
            <person name="Simakov O."/>
            <person name="Wilson M."/>
            <person name="Piel J."/>
            <person name="Ashoor H."/>
            <person name="Bougouffa S."/>
            <person name="Bajic V.B."/>
            <person name="Ryu T."/>
            <person name="Ravasi T."/>
            <person name="Bayer T."/>
            <person name="Micklem G."/>
            <person name="Kim H."/>
            <person name="Bhak J."/>
            <person name="Lajeunesse T.C."/>
            <person name="Voolstra C.R."/>
        </authorList>
    </citation>
    <scope>NUCLEOTIDE SEQUENCE [LARGE SCALE GENOMIC DNA]</scope>
    <source>
        <strain evidence="6 7">CCMP2467</strain>
    </source>
</reference>
<dbReference type="AlphaFoldDB" id="A0A1Q9CK70"/>
<keyword evidence="1" id="KW-0479">Metal-binding</keyword>
<dbReference type="Gene3D" id="3.30.40.10">
    <property type="entry name" value="Zinc/RING finger domain, C3HC4 (zinc finger)"/>
    <property type="match status" value="1"/>
</dbReference>
<dbReference type="GO" id="GO:0035091">
    <property type="term" value="F:phosphatidylinositol binding"/>
    <property type="evidence" value="ECO:0007669"/>
    <property type="project" value="InterPro"/>
</dbReference>
<gene>
    <name evidence="6" type="primary">XBAT34</name>
    <name evidence="6" type="ORF">AK812_SmicGene35916</name>
</gene>
<keyword evidence="2" id="KW-0175">Coiled coil</keyword>
<dbReference type="PROSITE" id="PS50195">
    <property type="entry name" value="PX"/>
    <property type="match status" value="1"/>
</dbReference>
<feature type="coiled-coil region" evidence="2">
    <location>
        <begin position="510"/>
        <end position="582"/>
    </location>
</feature>
<protein>
    <submittedName>
        <fullName evidence="6">Putative E3 ubiquitin-protein ligase XBAT34</fullName>
    </submittedName>
</protein>
<feature type="region of interest" description="Disordered" evidence="3">
    <location>
        <begin position="1107"/>
        <end position="1129"/>
    </location>
</feature>
<dbReference type="InterPro" id="IPR013083">
    <property type="entry name" value="Znf_RING/FYVE/PHD"/>
</dbReference>
<dbReference type="Pfam" id="PF13920">
    <property type="entry name" value="zf-C3HC4_3"/>
    <property type="match status" value="1"/>
</dbReference>
<dbReference type="InterPro" id="IPR001841">
    <property type="entry name" value="Znf_RING"/>
</dbReference>
<proteinExistence type="predicted"/>
<dbReference type="SMART" id="SM00312">
    <property type="entry name" value="PX"/>
    <property type="match status" value="1"/>
</dbReference>
<evidence type="ECO:0000313" key="6">
    <source>
        <dbReference type="EMBL" id="OLP83329.1"/>
    </source>
</evidence>
<accession>A0A1Q9CK70</accession>
<dbReference type="EMBL" id="LSRX01001122">
    <property type="protein sequence ID" value="OLP83329.1"/>
    <property type="molecule type" value="Genomic_DNA"/>
</dbReference>
<dbReference type="InterPro" id="IPR036871">
    <property type="entry name" value="PX_dom_sf"/>
</dbReference>
<feature type="domain" description="RING-type" evidence="4">
    <location>
        <begin position="1041"/>
        <end position="1081"/>
    </location>
</feature>
<dbReference type="PANTHER" id="PTHR14879">
    <property type="entry name" value="CASPASE REGULATOR, RING FINGER DOMAIN-CONTAINING"/>
    <property type="match status" value="1"/>
</dbReference>
<dbReference type="InterPro" id="IPR051728">
    <property type="entry name" value="RING-FYVE_E3_ubiquitin-ligase"/>
</dbReference>
<dbReference type="Proteomes" id="UP000186817">
    <property type="component" value="Unassembled WGS sequence"/>
</dbReference>
<dbReference type="CDD" id="cd00063">
    <property type="entry name" value="FN3"/>
    <property type="match status" value="1"/>
</dbReference>
<feature type="region of interest" description="Disordered" evidence="3">
    <location>
        <begin position="170"/>
        <end position="198"/>
    </location>
</feature>
<dbReference type="PANTHER" id="PTHR14879:SF5">
    <property type="entry name" value="RING-TYPE DOMAIN-CONTAINING PROTEIN"/>
    <property type="match status" value="1"/>
</dbReference>
<dbReference type="Pfam" id="PF00787">
    <property type="entry name" value="PX"/>
    <property type="match status" value="1"/>
</dbReference>
<dbReference type="InterPro" id="IPR001683">
    <property type="entry name" value="PX_dom"/>
</dbReference>
<organism evidence="6 7">
    <name type="scientific">Symbiodinium microadriaticum</name>
    <name type="common">Dinoflagellate</name>
    <name type="synonym">Zooxanthella microadriatica</name>
    <dbReference type="NCBI Taxonomy" id="2951"/>
    <lineage>
        <taxon>Eukaryota</taxon>
        <taxon>Sar</taxon>
        <taxon>Alveolata</taxon>
        <taxon>Dinophyceae</taxon>
        <taxon>Suessiales</taxon>
        <taxon>Symbiodiniaceae</taxon>
        <taxon>Symbiodinium</taxon>
    </lineage>
</organism>
<name>A0A1Q9CK70_SYMMI</name>
<feature type="compositionally biased region" description="Basic and acidic residues" evidence="3">
    <location>
        <begin position="423"/>
        <end position="438"/>
    </location>
</feature>
<feature type="compositionally biased region" description="Basic and acidic residues" evidence="3">
    <location>
        <begin position="657"/>
        <end position="666"/>
    </location>
</feature>
<feature type="region of interest" description="Disordered" evidence="3">
    <location>
        <begin position="407"/>
        <end position="484"/>
    </location>
</feature>
<comment type="caution">
    <text evidence="6">The sequence shown here is derived from an EMBL/GenBank/DDBJ whole genome shotgun (WGS) entry which is preliminary data.</text>
</comment>
<evidence type="ECO:0000256" key="2">
    <source>
        <dbReference type="SAM" id="Coils"/>
    </source>
</evidence>
<feature type="compositionally biased region" description="Low complexity" evidence="3">
    <location>
        <begin position="460"/>
        <end position="481"/>
    </location>
</feature>
<evidence type="ECO:0000256" key="3">
    <source>
        <dbReference type="SAM" id="MobiDB-lite"/>
    </source>
</evidence>
<evidence type="ECO:0000259" key="5">
    <source>
        <dbReference type="PROSITE" id="PS50195"/>
    </source>
</evidence>
<dbReference type="InterPro" id="IPR003961">
    <property type="entry name" value="FN3_dom"/>
</dbReference>
<dbReference type="CDD" id="cd06093">
    <property type="entry name" value="PX_domain"/>
    <property type="match status" value="1"/>
</dbReference>
<feature type="region of interest" description="Disordered" evidence="3">
    <location>
        <begin position="936"/>
        <end position="1001"/>
    </location>
</feature>
<dbReference type="SUPFAM" id="SSF64268">
    <property type="entry name" value="PX domain"/>
    <property type="match status" value="1"/>
</dbReference>
<evidence type="ECO:0000256" key="1">
    <source>
        <dbReference type="PROSITE-ProRule" id="PRU00175"/>
    </source>
</evidence>
<dbReference type="GO" id="GO:0008270">
    <property type="term" value="F:zinc ion binding"/>
    <property type="evidence" value="ECO:0007669"/>
    <property type="project" value="UniProtKB-KW"/>
</dbReference>
<feature type="region of interest" description="Disordered" evidence="3">
    <location>
        <begin position="639"/>
        <end position="672"/>
    </location>
</feature>
<keyword evidence="1" id="KW-0862">Zinc</keyword>
<dbReference type="PROSITE" id="PS50089">
    <property type="entry name" value="ZF_RING_2"/>
    <property type="match status" value="1"/>
</dbReference>